<protein>
    <submittedName>
        <fullName evidence="1">Cof-type HAD-IIB family hydrolase</fullName>
    </submittedName>
</protein>
<evidence type="ECO:0000313" key="1">
    <source>
        <dbReference type="EMBL" id="GAA2227527.1"/>
    </source>
</evidence>
<evidence type="ECO:0000313" key="2">
    <source>
        <dbReference type="Proteomes" id="UP001500929"/>
    </source>
</evidence>
<dbReference type="GO" id="GO:0016787">
    <property type="term" value="F:hydrolase activity"/>
    <property type="evidence" value="ECO:0007669"/>
    <property type="project" value="UniProtKB-KW"/>
</dbReference>
<dbReference type="PANTHER" id="PTHR10000">
    <property type="entry name" value="PHOSPHOSERINE PHOSPHATASE"/>
    <property type="match status" value="1"/>
</dbReference>
<keyword evidence="2" id="KW-1185">Reference proteome</keyword>
<dbReference type="RefSeq" id="WP_259478098.1">
    <property type="nucleotide sequence ID" value="NZ_BAAAQY010000002.1"/>
</dbReference>
<dbReference type="Proteomes" id="UP001500929">
    <property type="component" value="Unassembled WGS sequence"/>
</dbReference>
<accession>A0ABN3DCQ4</accession>
<proteinExistence type="predicted"/>
<dbReference type="SUPFAM" id="SSF56784">
    <property type="entry name" value="HAD-like"/>
    <property type="match status" value="1"/>
</dbReference>
<dbReference type="Gene3D" id="3.30.1240.10">
    <property type="match status" value="1"/>
</dbReference>
<dbReference type="InterPro" id="IPR023214">
    <property type="entry name" value="HAD_sf"/>
</dbReference>
<dbReference type="InterPro" id="IPR036412">
    <property type="entry name" value="HAD-like_sf"/>
</dbReference>
<keyword evidence="1" id="KW-0378">Hydrolase</keyword>
<organism evidence="1 2">
    <name type="scientific">Herbiconiux moechotypicola</name>
    <dbReference type="NCBI Taxonomy" id="637393"/>
    <lineage>
        <taxon>Bacteria</taxon>
        <taxon>Bacillati</taxon>
        <taxon>Actinomycetota</taxon>
        <taxon>Actinomycetes</taxon>
        <taxon>Micrococcales</taxon>
        <taxon>Microbacteriaceae</taxon>
        <taxon>Herbiconiux</taxon>
    </lineage>
</organism>
<comment type="caution">
    <text evidence="1">The sequence shown here is derived from an EMBL/GenBank/DDBJ whole genome shotgun (WGS) entry which is preliminary data.</text>
</comment>
<name>A0ABN3DCQ4_9MICO</name>
<reference evidence="1 2" key="1">
    <citation type="journal article" date="2019" name="Int. J. Syst. Evol. Microbiol.">
        <title>The Global Catalogue of Microorganisms (GCM) 10K type strain sequencing project: providing services to taxonomists for standard genome sequencing and annotation.</title>
        <authorList>
            <consortium name="The Broad Institute Genomics Platform"/>
            <consortium name="The Broad Institute Genome Sequencing Center for Infectious Disease"/>
            <person name="Wu L."/>
            <person name="Ma J."/>
        </authorList>
    </citation>
    <scope>NUCLEOTIDE SEQUENCE [LARGE SCALE GENOMIC DNA]</scope>
    <source>
        <strain evidence="1 2">JCM 16117</strain>
    </source>
</reference>
<dbReference type="EMBL" id="BAAAQY010000002">
    <property type="protein sequence ID" value="GAA2227527.1"/>
    <property type="molecule type" value="Genomic_DNA"/>
</dbReference>
<sequence>MTLFFSDIDGTLLDSTRRVNERTARAVAAVVAAGHPFVLASSRMPESMRLVESAWGAPGESAAAAGPLIAYNGGLVLDGSGAVVLDVPIAAPDARVVHEACARLGVHGSFYAGDSWFAWADDRFTEREVANTGVHPERMPAMEYVSSGLVDQRPPHKIMAMGEPAAIDAMAAVVDGLPGVVGYRSKPTYLEIANAACSKGSGVLAVAESLGVPASECVFFGDNHNDLPAFAVVGTAVAVANAQPPVLAAASVVTAMNHAHGVAQYLEGALRDR</sequence>
<dbReference type="Gene3D" id="3.40.50.1000">
    <property type="entry name" value="HAD superfamily/HAD-like"/>
    <property type="match status" value="1"/>
</dbReference>
<dbReference type="PANTHER" id="PTHR10000:SF8">
    <property type="entry name" value="HAD SUPERFAMILY HYDROLASE-LIKE, TYPE 3"/>
    <property type="match status" value="1"/>
</dbReference>
<gene>
    <name evidence="1" type="ORF">GCM10009851_09720</name>
</gene>
<dbReference type="Pfam" id="PF08282">
    <property type="entry name" value="Hydrolase_3"/>
    <property type="match status" value="1"/>
</dbReference>